<dbReference type="OrthoDB" id="6183100at2"/>
<keyword evidence="2" id="KW-1185">Reference proteome</keyword>
<accession>K6YEC6</accession>
<dbReference type="SUPFAM" id="SSF75169">
    <property type="entry name" value="DsrEFH-like"/>
    <property type="match status" value="1"/>
</dbReference>
<name>K6YEC6_9ALTE</name>
<dbReference type="Proteomes" id="UP000006322">
    <property type="component" value="Unassembled WGS sequence"/>
</dbReference>
<dbReference type="PANTHER" id="PTHR37526">
    <property type="entry name" value="PROTEIN TUSB"/>
    <property type="match status" value="1"/>
</dbReference>
<dbReference type="EMBL" id="BAER01000012">
    <property type="protein sequence ID" value="GAC31099.1"/>
    <property type="molecule type" value="Genomic_DNA"/>
</dbReference>
<organism evidence="1 2">
    <name type="scientific">Paraglaciecola polaris LMG 21857</name>
    <dbReference type="NCBI Taxonomy" id="1129793"/>
    <lineage>
        <taxon>Bacteria</taxon>
        <taxon>Pseudomonadati</taxon>
        <taxon>Pseudomonadota</taxon>
        <taxon>Gammaproteobacteria</taxon>
        <taxon>Alteromonadales</taxon>
        <taxon>Alteromonadaceae</taxon>
        <taxon>Paraglaciecola</taxon>
    </lineage>
</organism>
<sequence length="107" mass="12174">MTLHIMSTSPFVSNVVENVLSRCVKDDGIILIQDAVYCLAHLPTLNALFDLHKNKDIACYTLEDDMTARGSFFAHRKIDIAPTDFIKRVSVEKFVTLTLEHHQVISW</sequence>
<evidence type="ECO:0000313" key="2">
    <source>
        <dbReference type="Proteomes" id="UP000006322"/>
    </source>
</evidence>
<protein>
    <submittedName>
        <fullName evidence="1">tRNA 2-thiouridine synthesizing protein B</fullName>
    </submittedName>
</protein>
<evidence type="ECO:0000313" key="1">
    <source>
        <dbReference type="EMBL" id="GAC31099.1"/>
    </source>
</evidence>
<dbReference type="RefSeq" id="WP_007102907.1">
    <property type="nucleotide sequence ID" value="NZ_BAER01000012.1"/>
</dbReference>
<gene>
    <name evidence="1" type="ORF">GPLA_0180</name>
</gene>
<dbReference type="InterPro" id="IPR027396">
    <property type="entry name" value="DsrEFH-like"/>
</dbReference>
<dbReference type="STRING" id="1129793.GPLA_0180"/>
<dbReference type="PANTHER" id="PTHR37526:SF1">
    <property type="entry name" value="PROTEIN TUSB"/>
    <property type="match status" value="1"/>
</dbReference>
<dbReference type="AlphaFoldDB" id="K6YEC6"/>
<dbReference type="InterPro" id="IPR007215">
    <property type="entry name" value="Sulphur_relay_TusB/DsrH"/>
</dbReference>
<dbReference type="NCBIfam" id="TIGR03011">
    <property type="entry name" value="sulf_tusB_dsrH"/>
    <property type="match status" value="1"/>
</dbReference>
<comment type="caution">
    <text evidence="1">The sequence shown here is derived from an EMBL/GenBank/DDBJ whole genome shotgun (WGS) entry which is preliminary data.</text>
</comment>
<dbReference type="Pfam" id="PF04077">
    <property type="entry name" value="DsrH"/>
    <property type="match status" value="1"/>
</dbReference>
<proteinExistence type="predicted"/>
<dbReference type="GO" id="GO:1990228">
    <property type="term" value="C:sulfurtransferase complex"/>
    <property type="evidence" value="ECO:0007669"/>
    <property type="project" value="TreeGrafter"/>
</dbReference>
<dbReference type="Gene3D" id="3.40.1260.10">
    <property type="entry name" value="DsrEFH-like"/>
    <property type="match status" value="1"/>
</dbReference>
<reference evidence="2" key="1">
    <citation type="journal article" date="2014" name="Environ. Microbiol.">
        <title>Comparative genomics of the marine bacterial genus Glaciecola reveals the high degree of genomic diversity and genomic characteristic for cold adaptation.</title>
        <authorList>
            <person name="Qin Q.L."/>
            <person name="Xie B.B."/>
            <person name="Yu Y."/>
            <person name="Shu Y.L."/>
            <person name="Rong J.C."/>
            <person name="Zhang Y.J."/>
            <person name="Zhao D.L."/>
            <person name="Chen X.L."/>
            <person name="Zhang X.Y."/>
            <person name="Chen B."/>
            <person name="Zhou B.C."/>
            <person name="Zhang Y.Z."/>
        </authorList>
    </citation>
    <scope>NUCLEOTIDE SEQUENCE [LARGE SCALE GENOMIC DNA]</scope>
    <source>
        <strain evidence="2">LMG 21857</strain>
    </source>
</reference>
<dbReference type="GO" id="GO:0002143">
    <property type="term" value="P:tRNA wobble position uridine thiolation"/>
    <property type="evidence" value="ECO:0007669"/>
    <property type="project" value="InterPro"/>
</dbReference>